<feature type="transmembrane region" description="Helical" evidence="1">
    <location>
        <begin position="28"/>
        <end position="46"/>
    </location>
</feature>
<feature type="transmembrane region" description="Helical" evidence="1">
    <location>
        <begin position="108"/>
        <end position="128"/>
    </location>
</feature>
<proteinExistence type="predicted"/>
<comment type="caution">
    <text evidence="2">The sequence shown here is derived from an EMBL/GenBank/DDBJ whole genome shotgun (WGS) entry which is preliminary data.</text>
</comment>
<protein>
    <submittedName>
        <fullName evidence="2">Uncharacterized protein</fullName>
    </submittedName>
</protein>
<keyword evidence="1" id="KW-1133">Transmembrane helix</keyword>
<accession>A0AAD4LPD7</accession>
<sequence length="158" mass="17458">MLLLHFLTAALLMMRVYALYFRNKWVLAFVALEGVAAFSVACWALTRPTGGAGIDPQKSIIDTRSQTAAAFSGLLGFDFTVFALSTYRSIKLGRHNEPFLNRLFVDGIVYYGVTWSVNLANVIVLMTADPSVDLATPVFANVRHPLYSRDSGRVEYGT</sequence>
<evidence type="ECO:0000313" key="2">
    <source>
        <dbReference type="EMBL" id="KAH8998023.1"/>
    </source>
</evidence>
<gene>
    <name evidence="2" type="ORF">EDB92DRAFT_1317838</name>
</gene>
<dbReference type="AlphaFoldDB" id="A0AAD4LPD7"/>
<keyword evidence="3" id="KW-1185">Reference proteome</keyword>
<evidence type="ECO:0000256" key="1">
    <source>
        <dbReference type="SAM" id="Phobius"/>
    </source>
</evidence>
<feature type="transmembrane region" description="Helical" evidence="1">
    <location>
        <begin position="67"/>
        <end position="88"/>
    </location>
</feature>
<dbReference type="Proteomes" id="UP001201163">
    <property type="component" value="Unassembled WGS sequence"/>
</dbReference>
<name>A0AAD4LPD7_9AGAM</name>
<evidence type="ECO:0000313" key="3">
    <source>
        <dbReference type="Proteomes" id="UP001201163"/>
    </source>
</evidence>
<keyword evidence="1" id="KW-0472">Membrane</keyword>
<reference evidence="2" key="1">
    <citation type="submission" date="2022-01" db="EMBL/GenBank/DDBJ databases">
        <title>Comparative genomics reveals a dynamic genome evolution in the ectomycorrhizal milk-cap (Lactarius) mushrooms.</title>
        <authorList>
            <consortium name="DOE Joint Genome Institute"/>
            <person name="Lebreton A."/>
            <person name="Tang N."/>
            <person name="Kuo A."/>
            <person name="LaButti K."/>
            <person name="Drula E."/>
            <person name="Barry K."/>
            <person name="Clum A."/>
            <person name="Lipzen A."/>
            <person name="Mousain D."/>
            <person name="Ng V."/>
            <person name="Wang R."/>
            <person name="Wang X."/>
            <person name="Dai Y."/>
            <person name="Henrissat B."/>
            <person name="Grigoriev I.V."/>
            <person name="Guerin-Laguette A."/>
            <person name="Yu F."/>
            <person name="Martin F.M."/>
        </authorList>
    </citation>
    <scope>NUCLEOTIDE SEQUENCE</scope>
    <source>
        <strain evidence="2">QP</strain>
    </source>
</reference>
<keyword evidence="1" id="KW-0812">Transmembrane</keyword>
<organism evidence="2 3">
    <name type="scientific">Lactarius akahatsu</name>
    <dbReference type="NCBI Taxonomy" id="416441"/>
    <lineage>
        <taxon>Eukaryota</taxon>
        <taxon>Fungi</taxon>
        <taxon>Dikarya</taxon>
        <taxon>Basidiomycota</taxon>
        <taxon>Agaricomycotina</taxon>
        <taxon>Agaricomycetes</taxon>
        <taxon>Russulales</taxon>
        <taxon>Russulaceae</taxon>
        <taxon>Lactarius</taxon>
    </lineage>
</organism>
<dbReference type="EMBL" id="JAKELL010000006">
    <property type="protein sequence ID" value="KAH8998023.1"/>
    <property type="molecule type" value="Genomic_DNA"/>
</dbReference>